<evidence type="ECO:0000313" key="3">
    <source>
        <dbReference type="EMBL" id="KAE9069566.1"/>
    </source>
</evidence>
<dbReference type="Proteomes" id="UP000460718">
    <property type="component" value="Unassembled WGS sequence"/>
</dbReference>
<feature type="compositionally biased region" description="Basic and acidic residues" evidence="1">
    <location>
        <begin position="87"/>
        <end position="104"/>
    </location>
</feature>
<dbReference type="EMBL" id="QXFX01003350">
    <property type="protein sequence ID" value="KAE9069566.1"/>
    <property type="molecule type" value="Genomic_DNA"/>
</dbReference>
<evidence type="ECO:0000313" key="2">
    <source>
        <dbReference type="EMBL" id="KAE8968189.1"/>
    </source>
</evidence>
<evidence type="ECO:0000313" key="4">
    <source>
        <dbReference type="EMBL" id="KAE9285296.1"/>
    </source>
</evidence>
<proteinExistence type="predicted"/>
<dbReference type="EMBL" id="QXFW01003903">
    <property type="protein sequence ID" value="KAE8968189.1"/>
    <property type="molecule type" value="Genomic_DNA"/>
</dbReference>
<accession>A0A6A3HDY4</accession>
<evidence type="ECO:0000313" key="7">
    <source>
        <dbReference type="Proteomes" id="UP000488956"/>
    </source>
</evidence>
<dbReference type="Proteomes" id="UP000488956">
    <property type="component" value="Unassembled WGS sequence"/>
</dbReference>
<reference evidence="5 6" key="1">
    <citation type="submission" date="2018-09" db="EMBL/GenBank/DDBJ databases">
        <title>Genomic investigation of the strawberry pathogen Phytophthora fragariae indicates pathogenicity is determined by transcriptional variation in three key races.</title>
        <authorList>
            <person name="Adams T.M."/>
            <person name="Armitage A.D."/>
            <person name="Sobczyk M.K."/>
            <person name="Bates H.J."/>
            <person name="Dunwell J.M."/>
            <person name="Nellist C.F."/>
            <person name="Harrison R.J."/>
        </authorList>
    </citation>
    <scope>NUCLEOTIDE SEQUENCE [LARGE SCALE GENOMIC DNA]</scope>
    <source>
        <strain evidence="4 6">NOV-77</strain>
        <strain evidence="3 7">ONT-3</strain>
        <strain evidence="2 5">SCRP245</strain>
    </source>
</reference>
<dbReference type="Proteomes" id="UP000486351">
    <property type="component" value="Unassembled WGS sequence"/>
</dbReference>
<feature type="region of interest" description="Disordered" evidence="1">
    <location>
        <begin position="85"/>
        <end position="116"/>
    </location>
</feature>
<evidence type="ECO:0000313" key="6">
    <source>
        <dbReference type="Proteomes" id="UP000486351"/>
    </source>
</evidence>
<name>A0A6A3HDY4_9STRA</name>
<dbReference type="EMBL" id="QXFY01003423">
    <property type="protein sequence ID" value="KAE9285296.1"/>
    <property type="molecule type" value="Genomic_DNA"/>
</dbReference>
<protein>
    <submittedName>
        <fullName evidence="2">Uncharacterized protein</fullName>
    </submittedName>
</protein>
<dbReference type="AlphaFoldDB" id="A0A6A3HDY4"/>
<evidence type="ECO:0000256" key="1">
    <source>
        <dbReference type="SAM" id="MobiDB-lite"/>
    </source>
</evidence>
<comment type="caution">
    <text evidence="2">The sequence shown here is derived from an EMBL/GenBank/DDBJ whole genome shotgun (WGS) entry which is preliminary data.</text>
</comment>
<evidence type="ECO:0000313" key="5">
    <source>
        <dbReference type="Proteomes" id="UP000460718"/>
    </source>
</evidence>
<sequence length="116" mass="12155">MGLIATARRGVMVTAASVVGPGLASCCRSSAGCFLRGKSSTETLFRVSGPSPLGDPAAQLQTRGLAVLYGPAWFHSSCTPPPAVRLHLGDPRPHLVDSRPKVGDPHNPSRPRHPLL</sequence>
<gene>
    <name evidence="4" type="ORF">PF008_g26949</name>
    <name evidence="3" type="ORF">PF010_g26614</name>
    <name evidence="2" type="ORF">PF011_g27271</name>
</gene>
<organism evidence="2 5">
    <name type="scientific">Phytophthora fragariae</name>
    <dbReference type="NCBI Taxonomy" id="53985"/>
    <lineage>
        <taxon>Eukaryota</taxon>
        <taxon>Sar</taxon>
        <taxon>Stramenopiles</taxon>
        <taxon>Oomycota</taxon>
        <taxon>Peronosporomycetes</taxon>
        <taxon>Peronosporales</taxon>
        <taxon>Peronosporaceae</taxon>
        <taxon>Phytophthora</taxon>
    </lineage>
</organism>